<dbReference type="Proteomes" id="UP001239445">
    <property type="component" value="Unassembled WGS sequence"/>
</dbReference>
<gene>
    <name evidence="1" type="ORF">QBC47DRAFT_394675</name>
</gene>
<accession>A0AAJ0B1V1</accession>
<dbReference type="AlphaFoldDB" id="A0AAJ0B1V1"/>
<protein>
    <submittedName>
        <fullName evidence="1">Uncharacterized protein</fullName>
    </submittedName>
</protein>
<evidence type="ECO:0000313" key="1">
    <source>
        <dbReference type="EMBL" id="KAK1750144.1"/>
    </source>
</evidence>
<evidence type="ECO:0000313" key="2">
    <source>
        <dbReference type="Proteomes" id="UP001239445"/>
    </source>
</evidence>
<proteinExistence type="predicted"/>
<organism evidence="1 2">
    <name type="scientific">Echria macrotheca</name>
    <dbReference type="NCBI Taxonomy" id="438768"/>
    <lineage>
        <taxon>Eukaryota</taxon>
        <taxon>Fungi</taxon>
        <taxon>Dikarya</taxon>
        <taxon>Ascomycota</taxon>
        <taxon>Pezizomycotina</taxon>
        <taxon>Sordariomycetes</taxon>
        <taxon>Sordariomycetidae</taxon>
        <taxon>Sordariales</taxon>
        <taxon>Schizotheciaceae</taxon>
        <taxon>Echria</taxon>
    </lineage>
</organism>
<sequence length="226" mass="25450">MKQKDSKRRQRRSGWAEMSALPVEIGKTWQSIWEHLSNSRIRTCRLTTAPSILDLLGVTETKPVLAIHQPLSAAVALSSCLQLKLEYDENKRGCLFVATAFLARCCQAKNRGMSIRSRPSTHTWEQKACMSFSPGRRLPRDLVKCCWCAGTISRAGESMHPSASITNCKPGRIRCIRYSQITRRREDGSLAAATTFQLDVFACLAAESKKARVFVFHCEQARWASR</sequence>
<name>A0AAJ0B1V1_9PEZI</name>
<comment type="caution">
    <text evidence="1">The sequence shown here is derived from an EMBL/GenBank/DDBJ whole genome shotgun (WGS) entry which is preliminary data.</text>
</comment>
<dbReference type="EMBL" id="MU839849">
    <property type="protein sequence ID" value="KAK1750144.1"/>
    <property type="molecule type" value="Genomic_DNA"/>
</dbReference>
<reference evidence="1" key="1">
    <citation type="submission" date="2023-06" db="EMBL/GenBank/DDBJ databases">
        <title>Genome-scale phylogeny and comparative genomics of the fungal order Sordariales.</title>
        <authorList>
            <consortium name="Lawrence Berkeley National Laboratory"/>
            <person name="Hensen N."/>
            <person name="Bonometti L."/>
            <person name="Westerberg I."/>
            <person name="Brannstrom I.O."/>
            <person name="Guillou S."/>
            <person name="Cros-Aarteil S."/>
            <person name="Calhoun S."/>
            <person name="Haridas S."/>
            <person name="Kuo A."/>
            <person name="Mondo S."/>
            <person name="Pangilinan J."/>
            <person name="Riley R."/>
            <person name="Labutti K."/>
            <person name="Andreopoulos B."/>
            <person name="Lipzen A."/>
            <person name="Chen C."/>
            <person name="Yanf M."/>
            <person name="Daum C."/>
            <person name="Ng V."/>
            <person name="Clum A."/>
            <person name="Steindorff A."/>
            <person name="Ohm R."/>
            <person name="Martin F."/>
            <person name="Silar P."/>
            <person name="Natvig D."/>
            <person name="Lalanne C."/>
            <person name="Gautier V."/>
            <person name="Ament-Velasquez S.L."/>
            <person name="Kruys A."/>
            <person name="Hutchinson M.I."/>
            <person name="Powell A.J."/>
            <person name="Barry K."/>
            <person name="Miller A.N."/>
            <person name="Grigoriev I.V."/>
            <person name="Debuchy R."/>
            <person name="Gladieux P."/>
            <person name="Thoren M.H."/>
            <person name="Johannesson H."/>
        </authorList>
    </citation>
    <scope>NUCLEOTIDE SEQUENCE</scope>
    <source>
        <strain evidence="1">PSN4</strain>
    </source>
</reference>
<keyword evidence="2" id="KW-1185">Reference proteome</keyword>